<keyword evidence="4" id="KW-1185">Reference proteome</keyword>
<organism evidence="3 4">
    <name type="scientific">Leuconostoc pseudomesenteroides</name>
    <dbReference type="NCBI Taxonomy" id="33968"/>
    <lineage>
        <taxon>Bacteria</taxon>
        <taxon>Bacillati</taxon>
        <taxon>Bacillota</taxon>
        <taxon>Bacilli</taxon>
        <taxon>Lactobacillales</taxon>
        <taxon>Lactobacillaceae</taxon>
        <taxon>Leuconostoc</taxon>
    </lineage>
</organism>
<feature type="signal peptide" evidence="2">
    <location>
        <begin position="1"/>
        <end position="24"/>
    </location>
</feature>
<accession>A0ABT6HBH0</accession>
<protein>
    <recommendedName>
        <fullName evidence="5">Secreted protein</fullName>
    </recommendedName>
</protein>
<proteinExistence type="predicted"/>
<evidence type="ECO:0000313" key="4">
    <source>
        <dbReference type="Proteomes" id="UP001529201"/>
    </source>
</evidence>
<dbReference type="GeneID" id="64345443"/>
<sequence length="141" mass="15079">MRLNKQFYLPILIALLTVTGPIQAVTAAEVMTADDVKTDKKLRLPNDGRSDLQELIQRVATGDTGDDQPAETEPDETETPEVAEVEPEQPAEADPQVEQPAVAKADSKPASSGKAPRAITTNTNGTSTWTFDSDTGLLVFG</sequence>
<evidence type="ECO:0008006" key="5">
    <source>
        <dbReference type="Google" id="ProtNLM"/>
    </source>
</evidence>
<gene>
    <name evidence="3" type="ORF">P1N92_03275</name>
</gene>
<dbReference type="EMBL" id="JARGDN010000003">
    <property type="protein sequence ID" value="MDG9733139.1"/>
    <property type="molecule type" value="Genomic_DNA"/>
</dbReference>
<reference evidence="3 4" key="1">
    <citation type="submission" date="2023-02" db="EMBL/GenBank/DDBJ databases">
        <title>Antimicrobial susceptibility testing and tentative epidemiological cut-off values for Lactobacillaceae family species intended for ingestion.</title>
        <authorList>
            <person name="Noehr-Meldgaard K."/>
            <person name="Struve C."/>
            <person name="Ingmer H."/>
            <person name="Koza A."/>
            <person name="Al-Nakeeb K."/>
            <person name="Agersoe Y."/>
        </authorList>
    </citation>
    <scope>NUCLEOTIDE SEQUENCE [LARGE SCALE GENOMIC DNA]</scope>
    <source>
        <strain evidence="3 4">DSM 20193</strain>
    </source>
</reference>
<name>A0ABT6HBH0_LEUPS</name>
<feature type="compositionally biased region" description="Acidic residues" evidence="1">
    <location>
        <begin position="64"/>
        <end position="91"/>
    </location>
</feature>
<feature type="chain" id="PRO_5045879947" description="Secreted protein" evidence="2">
    <location>
        <begin position="25"/>
        <end position="141"/>
    </location>
</feature>
<comment type="caution">
    <text evidence="3">The sequence shown here is derived from an EMBL/GenBank/DDBJ whole genome shotgun (WGS) entry which is preliminary data.</text>
</comment>
<dbReference type="RefSeq" id="WP_010287352.1">
    <property type="nucleotide sequence ID" value="NZ_CP065993.1"/>
</dbReference>
<evidence type="ECO:0000313" key="3">
    <source>
        <dbReference type="EMBL" id="MDG9733139.1"/>
    </source>
</evidence>
<dbReference type="Proteomes" id="UP001529201">
    <property type="component" value="Unassembled WGS sequence"/>
</dbReference>
<evidence type="ECO:0000256" key="1">
    <source>
        <dbReference type="SAM" id="MobiDB-lite"/>
    </source>
</evidence>
<evidence type="ECO:0000256" key="2">
    <source>
        <dbReference type="SAM" id="SignalP"/>
    </source>
</evidence>
<keyword evidence="2" id="KW-0732">Signal</keyword>
<feature type="region of interest" description="Disordered" evidence="1">
    <location>
        <begin position="59"/>
        <end position="128"/>
    </location>
</feature>